<dbReference type="Gene3D" id="2.40.50.100">
    <property type="match status" value="1"/>
</dbReference>
<dbReference type="RefSeq" id="WP_090632981.1">
    <property type="nucleotide sequence ID" value="NZ_CVRB01000001.1"/>
</dbReference>
<protein>
    <submittedName>
        <fullName evidence="1">Putative biotin carboxyl carrier protein</fullName>
    </submittedName>
</protein>
<dbReference type="AlphaFoldDB" id="A0A0U1NUK1"/>
<gene>
    <name evidence="1" type="ORF">BN000_01617</name>
</gene>
<dbReference type="Proteomes" id="UP000199087">
    <property type="component" value="Unassembled WGS sequence"/>
</dbReference>
<reference evidence="2" key="1">
    <citation type="submission" date="2015-05" db="EMBL/GenBank/DDBJ databases">
        <authorList>
            <person name="Urmite Genomes"/>
        </authorList>
    </citation>
    <scope>NUCLEOTIDE SEQUENCE [LARGE SCALE GENOMIC DNA]</scope>
    <source>
        <strain evidence="2">LF1</strain>
    </source>
</reference>
<evidence type="ECO:0000313" key="2">
    <source>
        <dbReference type="Proteomes" id="UP000199087"/>
    </source>
</evidence>
<name>A0A0U1NUK1_9BACI</name>
<dbReference type="SUPFAM" id="SSF51230">
    <property type="entry name" value="Single hybrid motif"/>
    <property type="match status" value="1"/>
</dbReference>
<dbReference type="OrthoDB" id="2639611at2"/>
<dbReference type="EMBL" id="CVRB01000001">
    <property type="protein sequence ID" value="CRK81706.1"/>
    <property type="molecule type" value="Genomic_DNA"/>
</dbReference>
<sequence length="82" mass="9142">MCFGVIISPCYGIVDKITINRTDRLYEWETLFSIKTDDGPTEMIQTSVSGEVESIEVQEGDNVIPGMVLAYIKEDMFVTGSD</sequence>
<accession>A0A0U1NUK1</accession>
<dbReference type="InterPro" id="IPR011053">
    <property type="entry name" value="Single_hybrid_motif"/>
</dbReference>
<organism evidence="1 2">
    <name type="scientific">Neobacillus massiliamazoniensis</name>
    <dbReference type="NCBI Taxonomy" id="1499688"/>
    <lineage>
        <taxon>Bacteria</taxon>
        <taxon>Bacillati</taxon>
        <taxon>Bacillota</taxon>
        <taxon>Bacilli</taxon>
        <taxon>Bacillales</taxon>
        <taxon>Bacillaceae</taxon>
        <taxon>Neobacillus</taxon>
    </lineage>
</organism>
<keyword evidence="2" id="KW-1185">Reference proteome</keyword>
<evidence type="ECO:0000313" key="1">
    <source>
        <dbReference type="EMBL" id="CRK81706.1"/>
    </source>
</evidence>
<proteinExistence type="predicted"/>
<dbReference type="STRING" id="1499688.BN000_01617"/>